<feature type="domain" description="Ig-like" evidence="5">
    <location>
        <begin position="47"/>
        <end position="143"/>
    </location>
</feature>
<feature type="region of interest" description="Disordered" evidence="3">
    <location>
        <begin position="1079"/>
        <end position="1113"/>
    </location>
</feature>
<keyword evidence="2" id="KW-1015">Disulfide bond</keyword>
<dbReference type="InterPro" id="IPR051622">
    <property type="entry name" value="R-tyr_protein_phosphatases"/>
</dbReference>
<evidence type="ECO:0000313" key="7">
    <source>
        <dbReference type="EMBL" id="KAK3803915.1"/>
    </source>
</evidence>
<dbReference type="Pfam" id="PF00041">
    <property type="entry name" value="fn3"/>
    <property type="match status" value="1"/>
</dbReference>
<protein>
    <submittedName>
        <fullName evidence="7">Uncharacterized protein</fullName>
    </submittedName>
</protein>
<dbReference type="Gene3D" id="2.60.40.10">
    <property type="entry name" value="Immunoglobulins"/>
    <property type="match status" value="5"/>
</dbReference>
<feature type="transmembrane region" description="Helical" evidence="4">
    <location>
        <begin position="719"/>
        <end position="743"/>
    </location>
</feature>
<feature type="region of interest" description="Disordered" evidence="3">
    <location>
        <begin position="874"/>
        <end position="950"/>
    </location>
</feature>
<keyword evidence="4" id="KW-1133">Transmembrane helix</keyword>
<dbReference type="InterPro" id="IPR003599">
    <property type="entry name" value="Ig_sub"/>
</dbReference>
<proteinExistence type="predicted"/>
<gene>
    <name evidence="7" type="ORF">RRG08_059779</name>
</gene>
<dbReference type="Proteomes" id="UP001283361">
    <property type="component" value="Unassembled WGS sequence"/>
</dbReference>
<feature type="compositionally biased region" description="Pro residues" evidence="3">
    <location>
        <begin position="1080"/>
        <end position="1102"/>
    </location>
</feature>
<dbReference type="SUPFAM" id="SSF48726">
    <property type="entry name" value="Immunoglobulin"/>
    <property type="match status" value="1"/>
</dbReference>
<dbReference type="PROSITE" id="PS50853">
    <property type="entry name" value="FN3"/>
    <property type="match status" value="1"/>
</dbReference>
<feature type="transmembrane region" description="Helical" evidence="4">
    <location>
        <begin position="38"/>
        <end position="57"/>
    </location>
</feature>
<dbReference type="PANTHER" id="PTHR24051">
    <property type="entry name" value="SUSHI DOMAIN-CONTAINING PROTEIN 1"/>
    <property type="match status" value="1"/>
</dbReference>
<keyword evidence="4" id="KW-0812">Transmembrane</keyword>
<dbReference type="InterPro" id="IPR007110">
    <property type="entry name" value="Ig-like_dom"/>
</dbReference>
<evidence type="ECO:0000259" key="5">
    <source>
        <dbReference type="PROSITE" id="PS50835"/>
    </source>
</evidence>
<dbReference type="SMART" id="SM00409">
    <property type="entry name" value="IG"/>
    <property type="match status" value="1"/>
</dbReference>
<accession>A0AAE1BD63</accession>
<evidence type="ECO:0000259" key="6">
    <source>
        <dbReference type="PROSITE" id="PS50853"/>
    </source>
</evidence>
<dbReference type="InterPro" id="IPR003961">
    <property type="entry name" value="FN3_dom"/>
</dbReference>
<dbReference type="AlphaFoldDB" id="A0AAE1BD63"/>
<feature type="compositionally biased region" description="Low complexity" evidence="3">
    <location>
        <begin position="899"/>
        <end position="912"/>
    </location>
</feature>
<feature type="compositionally biased region" description="Polar residues" evidence="3">
    <location>
        <begin position="913"/>
        <end position="942"/>
    </location>
</feature>
<evidence type="ECO:0000256" key="2">
    <source>
        <dbReference type="ARBA" id="ARBA00023157"/>
    </source>
</evidence>
<organism evidence="7 8">
    <name type="scientific">Elysia crispata</name>
    <name type="common">lettuce slug</name>
    <dbReference type="NCBI Taxonomy" id="231223"/>
    <lineage>
        <taxon>Eukaryota</taxon>
        <taxon>Metazoa</taxon>
        <taxon>Spiralia</taxon>
        <taxon>Lophotrochozoa</taxon>
        <taxon>Mollusca</taxon>
        <taxon>Gastropoda</taxon>
        <taxon>Heterobranchia</taxon>
        <taxon>Euthyneura</taxon>
        <taxon>Panpulmonata</taxon>
        <taxon>Sacoglossa</taxon>
        <taxon>Placobranchoidea</taxon>
        <taxon>Plakobranchidae</taxon>
        <taxon>Elysia</taxon>
    </lineage>
</organism>
<keyword evidence="1" id="KW-0677">Repeat</keyword>
<evidence type="ECO:0000256" key="1">
    <source>
        <dbReference type="ARBA" id="ARBA00022737"/>
    </source>
</evidence>
<dbReference type="CDD" id="cd00063">
    <property type="entry name" value="FN3"/>
    <property type="match status" value="2"/>
</dbReference>
<keyword evidence="8" id="KW-1185">Reference proteome</keyword>
<dbReference type="PROSITE" id="PS50835">
    <property type="entry name" value="IG_LIKE"/>
    <property type="match status" value="1"/>
</dbReference>
<dbReference type="InterPro" id="IPR036179">
    <property type="entry name" value="Ig-like_dom_sf"/>
</dbReference>
<dbReference type="InterPro" id="IPR036116">
    <property type="entry name" value="FN3_sf"/>
</dbReference>
<feature type="domain" description="Fibronectin type-III" evidence="6">
    <location>
        <begin position="612"/>
        <end position="717"/>
    </location>
</feature>
<evidence type="ECO:0000256" key="4">
    <source>
        <dbReference type="SAM" id="Phobius"/>
    </source>
</evidence>
<reference evidence="7" key="1">
    <citation type="journal article" date="2023" name="G3 (Bethesda)">
        <title>A reference genome for the long-term kleptoplast-retaining sea slug Elysia crispata morphotype clarki.</title>
        <authorList>
            <person name="Eastman K.E."/>
            <person name="Pendleton A.L."/>
            <person name="Shaikh M.A."/>
            <person name="Suttiyut T."/>
            <person name="Ogas R."/>
            <person name="Tomko P."/>
            <person name="Gavelis G."/>
            <person name="Widhalm J.R."/>
            <person name="Wisecaver J.H."/>
        </authorList>
    </citation>
    <scope>NUCLEOTIDE SEQUENCE</scope>
    <source>
        <strain evidence="7">ECLA1</strain>
    </source>
</reference>
<dbReference type="SUPFAM" id="SSF49265">
    <property type="entry name" value="Fibronectin type III"/>
    <property type="match status" value="4"/>
</dbReference>
<dbReference type="InterPro" id="IPR013783">
    <property type="entry name" value="Ig-like_fold"/>
</dbReference>
<dbReference type="Pfam" id="PF00047">
    <property type="entry name" value="ig"/>
    <property type="match status" value="1"/>
</dbReference>
<dbReference type="SMART" id="SM00060">
    <property type="entry name" value="FN3"/>
    <property type="match status" value="3"/>
</dbReference>
<dbReference type="PANTHER" id="PTHR24051:SF9">
    <property type="entry name" value="FIBRONECTIN TYPE-III DOMAIN-CONTAINING PROTEIN"/>
    <property type="match status" value="1"/>
</dbReference>
<evidence type="ECO:0000256" key="3">
    <source>
        <dbReference type="SAM" id="MobiDB-lite"/>
    </source>
</evidence>
<dbReference type="InterPro" id="IPR013151">
    <property type="entry name" value="Immunoglobulin_dom"/>
</dbReference>
<dbReference type="EMBL" id="JAWDGP010000077">
    <property type="protein sequence ID" value="KAK3803915.1"/>
    <property type="molecule type" value="Genomic_DNA"/>
</dbReference>
<sequence>MRQATYESRVYGKKQVTERGYLKMYAHRELCLYRIKTVIIILLVLVPGLALSLQYGVITPQNPFVFEGKTLRLYCNITDPSVRENSSSLSFQKGNEPRISQILTTRAIRLNIPEVTLDDEGSYSCLVTTMEGKVKVVGNQSVNVDIQPRQVVNVQCRVYNWEEMTCTWEQDVRYNHPNHVNISVFWVTTMGQVVSSEDVQQDCPWLSSNSCHWDRDHYRHGHRYSIRIAVTYRVGGQVLDQASKIVTVNTIELVEPAPVQGLGASAKNSTCIILSWQIPRVMLRSKAFIVQIRKPGLKWKDVVSRLTSENNENHSSHESLVCGLDRNSQYYFRVAVMPLFFGREQGFRSEWESTSAFTDEDVPSAAPSICSGCFFEVSNAHQDFTGTRQVRIMWKDIPEISRHGTLTHYNIRYWSLTSHFNHSVLTHVDSTGQTESLTSADLDLPSRQEDYRVKIAGATRIGESPIASFILVPAVRKMPKPPERFLVKRNPNKQSSGRLFLSWAALGGSHVSKRSSTVLGQRHAPATHAVSDLYIVWCLGSRTSWQCEGNLTWVRLPPNQVTYELVTDLIEHDPYDLLIGVSAQVKTGHDVVSSGIHWSTCVYTRNQKPVTAPQDVRVTPTSVDDESLVVAWRKPGCREEVAYITEYLVRYCPSSSDNKCVGDRLTMNVSGEETRVILPHLARSTKYLVYVVAVSSAGLGPPSEDIWQMIEPKTPEEDLSGLILIVVAIMCLLIVVTSCICFIRCCYRKRQKMPMIDGLLEIEPTQKCPPAHHHHRDRPLPEPPSEALVDHHTYGTSSSAHACMKNRGYEEVRLLLDTGNHEQNSSHDTISRLIEHRDKHDANSTKENGRGWKNLHLSRTLAPSDEDGIVLESTSLLRSPDEESGQIRKSAFSRPDTVQRLSSEELGSSGQSYQKMSLGSSTEETSHADSYTQQVAISSEGSAPQDCDNRTKDAHLLRSPLFACPNTLLMSRSHNEETKFGISKERALLDYVSLNNNVPFSIPQNVQSTVAVPQHYVMHCHAHELLSGAIFSLRGQDFCTCDSNSDDSQSLDINANLPASLTSPMSHKRQSFLIEDILRFPPPPSRPPSPAPPQDPAPPVPTDIPHSNTINHKQEQISYLGTINSSEYLEPRVMSSGY</sequence>
<name>A0AAE1BD63_9GAST</name>
<evidence type="ECO:0000313" key="8">
    <source>
        <dbReference type="Proteomes" id="UP001283361"/>
    </source>
</evidence>
<keyword evidence="4" id="KW-0472">Membrane</keyword>
<comment type="caution">
    <text evidence="7">The sequence shown here is derived from an EMBL/GenBank/DDBJ whole genome shotgun (WGS) entry which is preliminary data.</text>
</comment>